<evidence type="ECO:0000256" key="4">
    <source>
        <dbReference type="ARBA" id="ARBA00023027"/>
    </source>
</evidence>
<protein>
    <recommendedName>
        <fullName evidence="1">protein acetyllysine N-acetyltransferase</fullName>
        <ecNumber evidence="1">2.3.1.286</ecNumber>
    </recommendedName>
</protein>
<proteinExistence type="predicted"/>
<dbReference type="Proteomes" id="UP000722485">
    <property type="component" value="Unassembled WGS sequence"/>
</dbReference>
<gene>
    <name evidence="7" type="ORF">G7Z17_g1199</name>
</gene>
<dbReference type="PROSITE" id="PS50305">
    <property type="entry name" value="SIRTUIN"/>
    <property type="match status" value="1"/>
</dbReference>
<evidence type="ECO:0000313" key="8">
    <source>
        <dbReference type="Proteomes" id="UP000722485"/>
    </source>
</evidence>
<dbReference type="InterPro" id="IPR026590">
    <property type="entry name" value="Ssirtuin_cat_dom"/>
</dbReference>
<dbReference type="PANTHER" id="PTHR11085:SF12">
    <property type="entry name" value="NAD-DEPENDENT PROTEIN DEACYLASE SIRTUIN-6"/>
    <property type="match status" value="1"/>
</dbReference>
<dbReference type="EMBL" id="JAANBB010000010">
    <property type="protein sequence ID" value="KAF7556689.1"/>
    <property type="molecule type" value="Genomic_DNA"/>
</dbReference>
<evidence type="ECO:0000256" key="5">
    <source>
        <dbReference type="PROSITE-ProRule" id="PRU00236"/>
    </source>
</evidence>
<evidence type="ECO:0000313" key="7">
    <source>
        <dbReference type="EMBL" id="KAF7556689.1"/>
    </source>
</evidence>
<keyword evidence="3" id="KW-0862">Zinc</keyword>
<organism evidence="7 8">
    <name type="scientific">Cylindrodendrum hubeiense</name>
    <dbReference type="NCBI Taxonomy" id="595255"/>
    <lineage>
        <taxon>Eukaryota</taxon>
        <taxon>Fungi</taxon>
        <taxon>Dikarya</taxon>
        <taxon>Ascomycota</taxon>
        <taxon>Pezizomycotina</taxon>
        <taxon>Sordariomycetes</taxon>
        <taxon>Hypocreomycetidae</taxon>
        <taxon>Hypocreales</taxon>
        <taxon>Nectriaceae</taxon>
        <taxon>Cylindrodendrum</taxon>
    </lineage>
</organism>
<dbReference type="GO" id="GO:0005634">
    <property type="term" value="C:nucleus"/>
    <property type="evidence" value="ECO:0007669"/>
    <property type="project" value="TreeGrafter"/>
</dbReference>
<feature type="domain" description="Deacetylase sirtuin-type" evidence="6">
    <location>
        <begin position="17"/>
        <end position="174"/>
    </location>
</feature>
<dbReference type="AlphaFoldDB" id="A0A9P5HIT2"/>
<evidence type="ECO:0000259" key="6">
    <source>
        <dbReference type="PROSITE" id="PS50305"/>
    </source>
</evidence>
<reference evidence="7" key="1">
    <citation type="submission" date="2020-03" db="EMBL/GenBank/DDBJ databases">
        <title>Draft Genome Sequence of Cylindrodendrum hubeiense.</title>
        <authorList>
            <person name="Buettner E."/>
            <person name="Kellner H."/>
        </authorList>
    </citation>
    <scope>NUCLEOTIDE SEQUENCE</scope>
    <source>
        <strain evidence="7">IHI 201604</strain>
    </source>
</reference>
<name>A0A9P5HIT2_9HYPO</name>
<dbReference type="GO" id="GO:0003714">
    <property type="term" value="F:transcription corepressor activity"/>
    <property type="evidence" value="ECO:0007669"/>
    <property type="project" value="TreeGrafter"/>
</dbReference>
<dbReference type="GO" id="GO:0017136">
    <property type="term" value="F:histone deacetylase activity, NAD-dependent"/>
    <property type="evidence" value="ECO:0007669"/>
    <property type="project" value="TreeGrafter"/>
</dbReference>
<dbReference type="EC" id="2.3.1.286" evidence="1"/>
<dbReference type="GO" id="GO:0000122">
    <property type="term" value="P:negative regulation of transcription by RNA polymerase II"/>
    <property type="evidence" value="ECO:0007669"/>
    <property type="project" value="TreeGrafter"/>
</dbReference>
<comment type="caution">
    <text evidence="5">Lacks conserved residue(s) required for the propagation of feature annotation.</text>
</comment>
<dbReference type="SUPFAM" id="SSF52467">
    <property type="entry name" value="DHS-like NAD/FAD-binding domain"/>
    <property type="match status" value="1"/>
</dbReference>
<evidence type="ECO:0000256" key="1">
    <source>
        <dbReference type="ARBA" id="ARBA00012928"/>
    </source>
</evidence>
<keyword evidence="2" id="KW-0479">Metal-binding</keyword>
<dbReference type="InterPro" id="IPR029035">
    <property type="entry name" value="DHS-like_NAD/FAD-binding_dom"/>
</dbReference>
<keyword evidence="4" id="KW-0520">NAD</keyword>
<accession>A0A9P5HIT2</accession>
<comment type="caution">
    <text evidence="7">The sequence shown here is derived from an EMBL/GenBank/DDBJ whole genome shotgun (WGS) entry which is preliminary data.</text>
</comment>
<dbReference type="InterPro" id="IPR050134">
    <property type="entry name" value="NAD-dep_sirtuin_deacylases"/>
</dbReference>
<dbReference type="PANTHER" id="PTHR11085">
    <property type="entry name" value="NAD-DEPENDENT PROTEIN DEACYLASE SIRTUIN-5, MITOCHONDRIAL-RELATED"/>
    <property type="match status" value="1"/>
</dbReference>
<dbReference type="OrthoDB" id="424302at2759"/>
<dbReference type="GO" id="GO:0046872">
    <property type="term" value="F:metal ion binding"/>
    <property type="evidence" value="ECO:0007669"/>
    <property type="project" value="UniProtKB-KW"/>
</dbReference>
<evidence type="ECO:0000256" key="3">
    <source>
        <dbReference type="ARBA" id="ARBA00022833"/>
    </source>
</evidence>
<keyword evidence="8" id="KW-1185">Reference proteome</keyword>
<evidence type="ECO:0000256" key="2">
    <source>
        <dbReference type="ARBA" id="ARBA00022723"/>
    </source>
</evidence>
<sequence>MVSSAPKVPDVERREEPDELARKAKALATQIWESKHFIAFTGAGISTSAGPEGVWTLRAQGRKSTGKAVNTLQAIPTPTHMTLFELQNRGILNYLISQNCDGLHRRSGILPTSELLPPTKRRSMTTAQGENVLYATEICTTASSILGSHCPINLCNAHLIMPERQTSVSSSDLP</sequence>
<dbReference type="GO" id="GO:0070403">
    <property type="term" value="F:NAD+ binding"/>
    <property type="evidence" value="ECO:0007669"/>
    <property type="project" value="TreeGrafter"/>
</dbReference>
<dbReference type="Gene3D" id="3.40.50.1220">
    <property type="entry name" value="TPP-binding domain"/>
    <property type="match status" value="1"/>
</dbReference>